<dbReference type="EMBL" id="JAMRDG010000002">
    <property type="protein sequence ID" value="KAJ3687082.1"/>
    <property type="molecule type" value="Genomic_DNA"/>
</dbReference>
<dbReference type="Gene3D" id="3.60.10.10">
    <property type="entry name" value="Endonuclease/exonuclease/phosphatase"/>
    <property type="match status" value="1"/>
</dbReference>
<name>A0AAD5Z550_9POAL</name>
<dbReference type="PANTHER" id="PTHR33116">
    <property type="entry name" value="REVERSE TRANSCRIPTASE ZINC-BINDING DOMAIN-CONTAINING PROTEIN-RELATED-RELATED"/>
    <property type="match status" value="1"/>
</dbReference>
<gene>
    <name evidence="2" type="ORF">LUZ61_016246</name>
</gene>
<feature type="domain" description="Reverse transcriptase" evidence="1">
    <location>
        <begin position="319"/>
        <end position="595"/>
    </location>
</feature>
<dbReference type="SUPFAM" id="SSF56672">
    <property type="entry name" value="DNA/RNA polymerases"/>
    <property type="match status" value="1"/>
</dbReference>
<proteinExistence type="predicted"/>
<sequence>MSAFNELIEDLQLFDVPLSNRRYTWSNKQPNPILSRLDRFLISPDWFGEHPKIVLHALPTVVSDHCPLLLRCSNFPTQSRTPKLEKFWFQNENFTTITNAIWASSCQSPCSISSFTGRLDAFHKELKIWSKAEFNKPNLTLLNAKRLIFLLDQIEESRPLTSLEVILRIKLREKAFDIANILEIKWHQRSRTRWLKCGDLNTSYFHAMASTKQRNKYVSSLLVGGRTVSSPTEITAAFSSFFQTLIGTEVPCLAYSCNTLYSQSSQIFTLDDPFTEQEVHHAVMKLADNKASGPDGIPNEFCKIHWNIMKPTLMSIFEELYTGKLQLEKINFAHVILLPKIEGAQSMNDFRPISIINYVPKIISKVLALRLQPFLPSLISPSQTGFLKGRLIYENFIVARELTNHINSDKIPAVLLKLDFYKAFDSVSWDFLFSILLTRGFPPKFISWIKLSLTTATSAILVNGVIGPTFNHKKGLRQGDPISPFLFLLAADVLSRMLQATAMTLNTSISHKVATPFFLLQYADDTLIFTSAEGHTLRALHLTLQLFQNASGLKVNAAKSSFIPCNVSEDACTLFSQLFGYQRAEFPLQYLGLPLTSARPNRVCFQPLLDKIQNKLAGWKGKLLSRAGRLVLVSSVLSSIPSYVMSTFLLPNWLLNEIDKARKRFLWGTNQSGGQRIHQIAWNRICLPRAFGGLGLLDFRLHNRALLLRWIWKLYAFHDSLWFSIASKLFCPQRGCKSPSLWLQDGSFFWRDIRSLFHLFQLSTKMQVQNGVATSFWFDNWGGQPLYFLKKRSLRPPRSRLCLKDGLLHATEILPTPHQLEVHSVLSMAPTTLSSHGTDTIQWRWTYDGKFSVASAYKCWISAGKLISAFIWIWKLKVPPTLKLFLYLLSNDRLLTKDQLGKRGLQTQPGCVLCDSAIVLENTFHLFFECPFTIHLQRTLHCLHQTPAPTPASCVSEALLQMFKSTALNNFQQTLLATHLYAVWLERNNRTFRSSTRPIQVLAQWIALEAESYCKCC</sequence>
<keyword evidence="3" id="KW-1185">Reference proteome</keyword>
<protein>
    <recommendedName>
        <fullName evidence="1">Reverse transcriptase domain-containing protein</fullName>
    </recommendedName>
</protein>
<dbReference type="Pfam" id="PF00078">
    <property type="entry name" value="RVT_1"/>
    <property type="match status" value="1"/>
</dbReference>
<dbReference type="InterPro" id="IPR036691">
    <property type="entry name" value="Endo/exonu/phosph_ase_sf"/>
</dbReference>
<dbReference type="Pfam" id="PF13966">
    <property type="entry name" value="zf-RVT"/>
    <property type="match status" value="1"/>
</dbReference>
<accession>A0AAD5Z550</accession>
<dbReference type="CDD" id="cd01650">
    <property type="entry name" value="RT_nLTR_like"/>
    <property type="match status" value="1"/>
</dbReference>
<dbReference type="AlphaFoldDB" id="A0AAD5Z550"/>
<dbReference type="InterPro" id="IPR000477">
    <property type="entry name" value="RT_dom"/>
</dbReference>
<organism evidence="2 3">
    <name type="scientific">Rhynchospora tenuis</name>
    <dbReference type="NCBI Taxonomy" id="198213"/>
    <lineage>
        <taxon>Eukaryota</taxon>
        <taxon>Viridiplantae</taxon>
        <taxon>Streptophyta</taxon>
        <taxon>Embryophyta</taxon>
        <taxon>Tracheophyta</taxon>
        <taxon>Spermatophyta</taxon>
        <taxon>Magnoliopsida</taxon>
        <taxon>Liliopsida</taxon>
        <taxon>Poales</taxon>
        <taxon>Cyperaceae</taxon>
        <taxon>Cyperoideae</taxon>
        <taxon>Rhynchosporeae</taxon>
        <taxon>Rhynchospora</taxon>
    </lineage>
</organism>
<comment type="caution">
    <text evidence="2">The sequence shown here is derived from an EMBL/GenBank/DDBJ whole genome shotgun (WGS) entry which is preliminary data.</text>
</comment>
<dbReference type="SUPFAM" id="SSF56219">
    <property type="entry name" value="DNase I-like"/>
    <property type="match status" value="1"/>
</dbReference>
<evidence type="ECO:0000313" key="3">
    <source>
        <dbReference type="Proteomes" id="UP001210211"/>
    </source>
</evidence>
<dbReference type="Proteomes" id="UP001210211">
    <property type="component" value="Unassembled WGS sequence"/>
</dbReference>
<dbReference type="InterPro" id="IPR043502">
    <property type="entry name" value="DNA/RNA_pol_sf"/>
</dbReference>
<dbReference type="PROSITE" id="PS50878">
    <property type="entry name" value="RT_POL"/>
    <property type="match status" value="1"/>
</dbReference>
<evidence type="ECO:0000259" key="1">
    <source>
        <dbReference type="PROSITE" id="PS50878"/>
    </source>
</evidence>
<dbReference type="InterPro" id="IPR026960">
    <property type="entry name" value="RVT-Znf"/>
</dbReference>
<dbReference type="PANTHER" id="PTHR33116:SF87">
    <property type="entry name" value="OS01G0158850 PROTEIN"/>
    <property type="match status" value="1"/>
</dbReference>
<evidence type="ECO:0000313" key="2">
    <source>
        <dbReference type="EMBL" id="KAJ3687082.1"/>
    </source>
</evidence>
<reference evidence="2 3" key="1">
    <citation type="journal article" date="2022" name="Cell">
        <title>Repeat-based holocentromeres influence genome architecture and karyotype evolution.</title>
        <authorList>
            <person name="Hofstatter P.G."/>
            <person name="Thangavel G."/>
            <person name="Lux T."/>
            <person name="Neumann P."/>
            <person name="Vondrak T."/>
            <person name="Novak P."/>
            <person name="Zhang M."/>
            <person name="Costa L."/>
            <person name="Castellani M."/>
            <person name="Scott A."/>
            <person name="Toegelov H."/>
            <person name="Fuchs J."/>
            <person name="Mata-Sucre Y."/>
            <person name="Dias Y."/>
            <person name="Vanzela A.L.L."/>
            <person name="Huettel B."/>
            <person name="Almeida C.C.S."/>
            <person name="Simkova H."/>
            <person name="Souza G."/>
            <person name="Pedrosa-Harand A."/>
            <person name="Macas J."/>
            <person name="Mayer K.F.X."/>
            <person name="Houben A."/>
            <person name="Marques A."/>
        </authorList>
    </citation>
    <scope>NUCLEOTIDE SEQUENCE [LARGE SCALE GENOMIC DNA]</scope>
    <source>
        <strain evidence="2">RhyTen1mFocal</strain>
    </source>
</reference>